<feature type="domain" description="Reverse transcriptase" evidence="1">
    <location>
        <begin position="527"/>
        <end position="591"/>
    </location>
</feature>
<organism evidence="2 3">
    <name type="scientific">Gossypium anomalum</name>
    <dbReference type="NCBI Taxonomy" id="47600"/>
    <lineage>
        <taxon>Eukaryota</taxon>
        <taxon>Viridiplantae</taxon>
        <taxon>Streptophyta</taxon>
        <taxon>Embryophyta</taxon>
        <taxon>Tracheophyta</taxon>
        <taxon>Spermatophyta</taxon>
        <taxon>Magnoliopsida</taxon>
        <taxon>eudicotyledons</taxon>
        <taxon>Gunneridae</taxon>
        <taxon>Pentapetalae</taxon>
        <taxon>rosids</taxon>
        <taxon>malvids</taxon>
        <taxon>Malvales</taxon>
        <taxon>Malvaceae</taxon>
        <taxon>Malvoideae</taxon>
        <taxon>Gossypium</taxon>
    </lineage>
</organism>
<reference evidence="2 3" key="1">
    <citation type="journal article" date="2021" name="bioRxiv">
        <title>The Gossypium anomalum genome as a resource for cotton improvement and evolutionary analysis of hybrid incompatibility.</title>
        <authorList>
            <person name="Grover C.E."/>
            <person name="Yuan D."/>
            <person name="Arick M.A."/>
            <person name="Miller E.R."/>
            <person name="Hu G."/>
            <person name="Peterson D.G."/>
            <person name="Wendel J.F."/>
            <person name="Udall J.A."/>
        </authorList>
    </citation>
    <scope>NUCLEOTIDE SEQUENCE [LARGE SCALE GENOMIC DNA]</scope>
    <source>
        <strain evidence="2">JFW-Udall</strain>
        <tissue evidence="2">Leaf</tissue>
    </source>
</reference>
<dbReference type="OrthoDB" id="1002571at2759"/>
<dbReference type="InterPro" id="IPR053134">
    <property type="entry name" value="RNA-dir_DNA_polymerase"/>
</dbReference>
<evidence type="ECO:0000313" key="2">
    <source>
        <dbReference type="EMBL" id="KAG8489879.1"/>
    </source>
</evidence>
<gene>
    <name evidence="2" type="ORF">CXB51_015410</name>
</gene>
<dbReference type="Pfam" id="PF00078">
    <property type="entry name" value="RVT_1"/>
    <property type="match status" value="1"/>
</dbReference>
<accession>A0A8J6CZ47</accession>
<dbReference type="CDD" id="cd01647">
    <property type="entry name" value="RT_LTR"/>
    <property type="match status" value="1"/>
</dbReference>
<name>A0A8J6CZ47_9ROSI</name>
<evidence type="ECO:0000259" key="1">
    <source>
        <dbReference type="Pfam" id="PF00078"/>
    </source>
</evidence>
<sequence length="648" mass="72058">MAKLQTELSQWETCMEGRFKELKEDFVGELKSEFQGLFEQYLGCLAGSSVAGQSSNKGKGILGGPPTGFPPKESLPTSPRVYIGSLSPSHHSQYEDRFKSLKVRSAFDLMDMIFVLGGPSWSSALRLRELLPTLESEQLCCLWRVRPLTGIAFTLNSREDPITDLVSLRQVGSVDQYHDTLVSLLNQLHLPETYALSIFINNMKGKIGQYLQLFKPKSLVEDYWIASASKASVATIPITQTNGTASFEGQTKGPTISLSLVEIEPKKRNDLCFWCGAKYNIGHKCVKPQLYQPLLDSCIEGEGEEFQERLYQPEDPILAEETAQGPVLSLHAIQGSQGLNTMRVVACFGNAKVIILLDSSSTHNFISGKGVNWRTQTTSFHTEFFVLPLKGCDLVLVVQRLLSLGTIAWEFSSLTMQFVYEGQQCVLKGIQPGTIQLLEETQSTKYFSVVGQTLGPCAMVLTTPVQASLQSALSMTATSTSDELQLLLEDYPNNNSSFASPIVMVKKKDGSWSLRVDYRQLNQLTIKDKFPIPIIEELLDELGQAVTHEGYYQSLVMPFGLTNAPSNFQALVNSIFKPLLRKFVLVFFADILEHVISHGKVAMDHSRVWSVMSWQTPQSVKALRGFLGLLGYHKRFIKDYGTLGKALD</sequence>
<dbReference type="EMBL" id="JAHUZN010000006">
    <property type="protein sequence ID" value="KAG8489879.1"/>
    <property type="molecule type" value="Genomic_DNA"/>
</dbReference>
<proteinExistence type="predicted"/>
<dbReference type="PANTHER" id="PTHR24559:SF450">
    <property type="entry name" value="RNA-DIRECTED DNA POLYMERASE HOMOLOG"/>
    <property type="match status" value="1"/>
</dbReference>
<comment type="caution">
    <text evidence="2">The sequence shown here is derived from an EMBL/GenBank/DDBJ whole genome shotgun (WGS) entry which is preliminary data.</text>
</comment>
<dbReference type="SUPFAM" id="SSF56672">
    <property type="entry name" value="DNA/RNA polymerases"/>
    <property type="match status" value="1"/>
</dbReference>
<dbReference type="PANTHER" id="PTHR24559">
    <property type="entry name" value="TRANSPOSON TY3-I GAG-POL POLYPROTEIN"/>
    <property type="match status" value="1"/>
</dbReference>
<keyword evidence="3" id="KW-1185">Reference proteome</keyword>
<dbReference type="Gene3D" id="3.30.70.270">
    <property type="match status" value="3"/>
</dbReference>
<dbReference type="Gene3D" id="3.10.10.10">
    <property type="entry name" value="HIV Type 1 Reverse Transcriptase, subunit A, domain 1"/>
    <property type="match status" value="2"/>
</dbReference>
<dbReference type="InterPro" id="IPR043128">
    <property type="entry name" value="Rev_trsase/Diguanyl_cyclase"/>
</dbReference>
<dbReference type="InterPro" id="IPR000477">
    <property type="entry name" value="RT_dom"/>
</dbReference>
<evidence type="ECO:0000313" key="3">
    <source>
        <dbReference type="Proteomes" id="UP000701853"/>
    </source>
</evidence>
<protein>
    <recommendedName>
        <fullName evidence="1">Reverse transcriptase domain-containing protein</fullName>
    </recommendedName>
</protein>
<dbReference type="AlphaFoldDB" id="A0A8J6CZ47"/>
<dbReference type="InterPro" id="IPR043502">
    <property type="entry name" value="DNA/RNA_pol_sf"/>
</dbReference>
<dbReference type="Proteomes" id="UP000701853">
    <property type="component" value="Chromosome 6"/>
</dbReference>